<keyword evidence="2" id="KW-1185">Reference proteome</keyword>
<reference evidence="2" key="2">
    <citation type="journal article" date="2018" name="Mol. Plant Microbe Interact.">
        <title>Genome sequence resources for the wheat stripe rust pathogen (Puccinia striiformis f. sp. tritici) and the barley stripe rust pathogen (Puccinia striiformis f. sp. hordei).</title>
        <authorList>
            <person name="Xia C."/>
            <person name="Wang M."/>
            <person name="Yin C."/>
            <person name="Cornejo O.E."/>
            <person name="Hulbert S.H."/>
            <person name="Chen X."/>
        </authorList>
    </citation>
    <scope>NUCLEOTIDE SEQUENCE [LARGE SCALE GENOMIC DNA]</scope>
    <source>
        <strain evidence="2">93-210</strain>
    </source>
</reference>
<sequence>MFAVKDSSRGMLCVLFVGMIATLCMTVANAHICSSSLQTAEGGWSPPDGKATCDDGSRTYVCDLAACKSGSPDNPTDFEKKTLAAFFTGCSKDFDNPVGTLSVYVLSYNMFDGGILSVTGKNYPSNKGGLEVYCKDTPENIKRKPFCDDARCNGGSSHVHPELTGNDKRVPGTKSNKKMKSSQISKQVGRWPHFSLNKKVPRTNRAPTIGHRKPPSFSTCAFCRQVENHYRTLGLHQAATARQIKTNFYEVHTKLSSSLNGLSMNPDKLLLPSLRETCGHS</sequence>
<proteinExistence type="predicted"/>
<organism evidence="1 2">
    <name type="scientific">Puccinia striiformis f. sp. tritici</name>
    <dbReference type="NCBI Taxonomy" id="168172"/>
    <lineage>
        <taxon>Eukaryota</taxon>
        <taxon>Fungi</taxon>
        <taxon>Dikarya</taxon>
        <taxon>Basidiomycota</taxon>
        <taxon>Pucciniomycotina</taxon>
        <taxon>Pucciniomycetes</taxon>
        <taxon>Pucciniales</taxon>
        <taxon>Pucciniaceae</taxon>
        <taxon>Puccinia</taxon>
    </lineage>
</organism>
<evidence type="ECO:0000313" key="1">
    <source>
        <dbReference type="EMBL" id="KAI7944610.1"/>
    </source>
</evidence>
<reference evidence="1 2" key="3">
    <citation type="journal article" date="2022" name="Microbiol. Spectr.">
        <title>Folding features and dynamics of 3D genome architecture in plant fungal pathogens.</title>
        <authorList>
            <person name="Xia C."/>
        </authorList>
    </citation>
    <scope>NUCLEOTIDE SEQUENCE [LARGE SCALE GENOMIC DNA]</scope>
    <source>
        <strain evidence="1 2">93-210</strain>
    </source>
</reference>
<gene>
    <name evidence="1" type="ORF">MJO28_010305</name>
</gene>
<reference evidence="2" key="1">
    <citation type="journal article" date="2018" name="BMC Genomics">
        <title>Genomic insights into host adaptation between the wheat stripe rust pathogen (Puccinia striiformis f. sp. tritici) and the barley stripe rust pathogen (Puccinia striiformis f. sp. hordei).</title>
        <authorList>
            <person name="Xia C."/>
            <person name="Wang M."/>
            <person name="Yin C."/>
            <person name="Cornejo O.E."/>
            <person name="Hulbert S.H."/>
            <person name="Chen X."/>
        </authorList>
    </citation>
    <scope>NUCLEOTIDE SEQUENCE [LARGE SCALE GENOMIC DNA]</scope>
    <source>
        <strain evidence="2">93-210</strain>
    </source>
</reference>
<protein>
    <submittedName>
        <fullName evidence="1">Uncharacterized protein</fullName>
    </submittedName>
</protein>
<dbReference type="Proteomes" id="UP001060170">
    <property type="component" value="Chromosome 10"/>
</dbReference>
<name>A0ACC0E441_9BASI</name>
<accession>A0ACC0E441</accession>
<comment type="caution">
    <text evidence="1">The sequence shown here is derived from an EMBL/GenBank/DDBJ whole genome shotgun (WGS) entry which is preliminary data.</text>
</comment>
<evidence type="ECO:0000313" key="2">
    <source>
        <dbReference type="Proteomes" id="UP001060170"/>
    </source>
</evidence>
<dbReference type="EMBL" id="CM045874">
    <property type="protein sequence ID" value="KAI7944610.1"/>
    <property type="molecule type" value="Genomic_DNA"/>
</dbReference>